<protein>
    <submittedName>
        <fullName evidence="1">Uncharacterized protein</fullName>
    </submittedName>
</protein>
<accession>A0ABR1BSK2</accession>
<dbReference type="Proteomes" id="UP001303046">
    <property type="component" value="Unassembled WGS sequence"/>
</dbReference>
<comment type="caution">
    <text evidence="1">The sequence shown here is derived from an EMBL/GenBank/DDBJ whole genome shotgun (WGS) entry which is preliminary data.</text>
</comment>
<organism evidence="1 2">
    <name type="scientific">Necator americanus</name>
    <name type="common">Human hookworm</name>
    <dbReference type="NCBI Taxonomy" id="51031"/>
    <lineage>
        <taxon>Eukaryota</taxon>
        <taxon>Metazoa</taxon>
        <taxon>Ecdysozoa</taxon>
        <taxon>Nematoda</taxon>
        <taxon>Chromadorea</taxon>
        <taxon>Rhabditida</taxon>
        <taxon>Rhabditina</taxon>
        <taxon>Rhabditomorpha</taxon>
        <taxon>Strongyloidea</taxon>
        <taxon>Ancylostomatidae</taxon>
        <taxon>Bunostominae</taxon>
        <taxon>Necator</taxon>
    </lineage>
</organism>
<dbReference type="EMBL" id="JAVFWL010000001">
    <property type="protein sequence ID" value="KAK6729369.1"/>
    <property type="molecule type" value="Genomic_DNA"/>
</dbReference>
<proteinExistence type="predicted"/>
<name>A0ABR1BSK2_NECAM</name>
<evidence type="ECO:0000313" key="2">
    <source>
        <dbReference type="Proteomes" id="UP001303046"/>
    </source>
</evidence>
<reference evidence="1 2" key="1">
    <citation type="submission" date="2023-08" db="EMBL/GenBank/DDBJ databases">
        <title>A Necator americanus chromosomal reference genome.</title>
        <authorList>
            <person name="Ilik V."/>
            <person name="Petrzelkova K.J."/>
            <person name="Pardy F."/>
            <person name="Fuh T."/>
            <person name="Niatou-Singa F.S."/>
            <person name="Gouil Q."/>
            <person name="Baker L."/>
            <person name="Ritchie M.E."/>
            <person name="Jex A.R."/>
            <person name="Gazzola D."/>
            <person name="Li H."/>
            <person name="Toshio Fujiwara R."/>
            <person name="Zhan B."/>
            <person name="Aroian R.V."/>
            <person name="Pafco B."/>
            <person name="Schwarz E.M."/>
        </authorList>
    </citation>
    <scope>NUCLEOTIDE SEQUENCE [LARGE SCALE GENOMIC DNA]</scope>
    <source>
        <strain evidence="1 2">Aroian</strain>
        <tissue evidence="1">Whole animal</tissue>
    </source>
</reference>
<keyword evidence="2" id="KW-1185">Reference proteome</keyword>
<sequence length="125" mass="13707">MCHLRARATGAAGYTKSTPSEFFPSDECGLYLANPVLVHYPAALRSTYFERLCGRLKMWRIGMNCIAAVIELRPSSPSIFSANRAGLLELQRCLELNYPTSAPALSAAACATAPHRFDSTILKIR</sequence>
<evidence type="ECO:0000313" key="1">
    <source>
        <dbReference type="EMBL" id="KAK6729369.1"/>
    </source>
</evidence>
<gene>
    <name evidence="1" type="primary">Necator_chrI.g2558</name>
    <name evidence="1" type="ORF">RB195_006430</name>
</gene>